<proteinExistence type="predicted"/>
<evidence type="ECO:0000256" key="1">
    <source>
        <dbReference type="SAM" id="MobiDB-lite"/>
    </source>
</evidence>
<feature type="region of interest" description="Disordered" evidence="1">
    <location>
        <begin position="1"/>
        <end position="29"/>
    </location>
</feature>
<organism evidence="2 3">
    <name type="scientific">Brevibacterium aurantiacum</name>
    <dbReference type="NCBI Taxonomy" id="273384"/>
    <lineage>
        <taxon>Bacteria</taxon>
        <taxon>Bacillati</taxon>
        <taxon>Actinomycetota</taxon>
        <taxon>Actinomycetes</taxon>
        <taxon>Micrococcales</taxon>
        <taxon>Brevibacteriaceae</taxon>
        <taxon>Brevibacterium</taxon>
    </lineage>
</organism>
<accession>A0A2H1K7U1</accession>
<dbReference type="EMBL" id="FXZI01000009">
    <property type="protein sequence ID" value="SMX95699.1"/>
    <property type="molecule type" value="Genomic_DNA"/>
</dbReference>
<name>A0A2H1K7U1_BREAU</name>
<reference evidence="2 3" key="1">
    <citation type="submission" date="2017-03" db="EMBL/GenBank/DDBJ databases">
        <authorList>
            <person name="Afonso C.L."/>
            <person name="Miller P.J."/>
            <person name="Scott M.A."/>
            <person name="Spackman E."/>
            <person name="Goraichik I."/>
            <person name="Dimitrov K.M."/>
            <person name="Suarez D.L."/>
            <person name="Swayne D.E."/>
        </authorList>
    </citation>
    <scope>NUCLEOTIDE SEQUENCE [LARGE SCALE GENOMIC DNA]</scope>
    <source>
        <strain evidence="3">8(6)</strain>
    </source>
</reference>
<dbReference type="Proteomes" id="UP000234300">
    <property type="component" value="Unassembled WGS sequence"/>
</dbReference>
<dbReference type="AlphaFoldDB" id="A0A2H1K7U1"/>
<protein>
    <submittedName>
        <fullName evidence="2">Uncharacterized protein</fullName>
    </submittedName>
</protein>
<gene>
    <name evidence="2" type="ORF">BAURA86_02490</name>
</gene>
<evidence type="ECO:0000313" key="3">
    <source>
        <dbReference type="Proteomes" id="UP000234300"/>
    </source>
</evidence>
<evidence type="ECO:0000313" key="2">
    <source>
        <dbReference type="EMBL" id="SMX95699.1"/>
    </source>
</evidence>
<sequence length="58" mass="5946">MNNNLTPVKSEPDTWEVGSNTGAPTTIRPAEVTEDPADFMEGGSGCGCSGGSSLVIIF</sequence>